<evidence type="ECO:0000256" key="6">
    <source>
        <dbReference type="SAM" id="Phobius"/>
    </source>
</evidence>
<keyword evidence="5" id="KW-0469">Meiosis</keyword>
<keyword evidence="4" id="KW-0539">Nucleus</keyword>
<dbReference type="GO" id="GO:0003677">
    <property type="term" value="F:DNA binding"/>
    <property type="evidence" value="ECO:0007669"/>
    <property type="project" value="UniProtKB-KW"/>
</dbReference>
<keyword evidence="6" id="KW-0812">Transmembrane</keyword>
<evidence type="ECO:0000313" key="9">
    <source>
        <dbReference type="Proteomes" id="UP001190926"/>
    </source>
</evidence>
<evidence type="ECO:0000256" key="2">
    <source>
        <dbReference type="ARBA" id="ARBA00004286"/>
    </source>
</evidence>
<feature type="transmembrane region" description="Helical" evidence="6">
    <location>
        <begin position="122"/>
        <end position="145"/>
    </location>
</feature>
<sequence>MNANERRWLMIVVVATIMTAFMMAFLTGVGQDNELASSDPPRAEKNPKGFDRTYIANTTLFVASLSIILLLICGLPLIKRMLRVIGGIVITVTPCYIFVRVVVRPNFHHDQMVLFEVVCTVIVWFIFMALLLMALAIRLIVWFIAHTICANQAPPPTVTLTWKDLTEFATKPLRRKRQKPFAAAEIGKPTRNPILYCAWWFSLEIIESLTSRLVQTMKYRARNLKHSVVTPQPGETKSICSLKVVAQKVKESEITEQDSLLMRNLLRISIFNINYIRGLFPEKYFNDNSVPALDMKIKKLMPMDAESRRLIDWMKKGVYDTLQKKYLKTLMFCVCKAVDGPMIEEYASHCSDEAPVL</sequence>
<dbReference type="InterPro" id="IPR051294">
    <property type="entry name" value="HORMA_MeioticProgression"/>
</dbReference>
<dbReference type="Pfam" id="PF02301">
    <property type="entry name" value="HORMA"/>
    <property type="match status" value="1"/>
</dbReference>
<organism evidence="8 9">
    <name type="scientific">Perilla frutescens var. hirtella</name>
    <name type="common">Perilla citriodora</name>
    <name type="synonym">Perilla setoyensis</name>
    <dbReference type="NCBI Taxonomy" id="608512"/>
    <lineage>
        <taxon>Eukaryota</taxon>
        <taxon>Viridiplantae</taxon>
        <taxon>Streptophyta</taxon>
        <taxon>Embryophyta</taxon>
        <taxon>Tracheophyta</taxon>
        <taxon>Spermatophyta</taxon>
        <taxon>Magnoliopsida</taxon>
        <taxon>eudicotyledons</taxon>
        <taxon>Gunneridae</taxon>
        <taxon>Pentapetalae</taxon>
        <taxon>asterids</taxon>
        <taxon>lamiids</taxon>
        <taxon>Lamiales</taxon>
        <taxon>Lamiaceae</taxon>
        <taxon>Nepetoideae</taxon>
        <taxon>Elsholtzieae</taxon>
        <taxon>Perilla</taxon>
    </lineage>
</organism>
<keyword evidence="6" id="KW-1133">Transmembrane helix</keyword>
<feature type="transmembrane region" description="Helical" evidence="6">
    <location>
        <begin position="54"/>
        <end position="77"/>
    </location>
</feature>
<evidence type="ECO:0000313" key="8">
    <source>
        <dbReference type="EMBL" id="KAH6826291.1"/>
    </source>
</evidence>
<dbReference type="PANTHER" id="PTHR48225:SF7">
    <property type="entry name" value="MEIOSIS-SPECIFIC PROTEIN HOP1"/>
    <property type="match status" value="1"/>
</dbReference>
<accession>A0AAD4J359</accession>
<dbReference type="EMBL" id="SDAM02000167">
    <property type="protein sequence ID" value="KAH6826291.1"/>
    <property type="molecule type" value="Genomic_DNA"/>
</dbReference>
<proteinExistence type="predicted"/>
<evidence type="ECO:0000259" key="7">
    <source>
        <dbReference type="PROSITE" id="PS50815"/>
    </source>
</evidence>
<dbReference type="InterPro" id="IPR036570">
    <property type="entry name" value="HORMA_dom_sf"/>
</dbReference>
<keyword evidence="8" id="KW-0238">DNA-binding</keyword>
<dbReference type="GO" id="GO:0051321">
    <property type="term" value="P:meiotic cell cycle"/>
    <property type="evidence" value="ECO:0007669"/>
    <property type="project" value="UniProtKB-KW"/>
</dbReference>
<feature type="domain" description="HORMA" evidence="7">
    <location>
        <begin position="256"/>
        <end position="357"/>
    </location>
</feature>
<name>A0AAD4J359_PERFH</name>
<dbReference type="Proteomes" id="UP001190926">
    <property type="component" value="Unassembled WGS sequence"/>
</dbReference>
<dbReference type="Gene3D" id="3.30.900.10">
    <property type="entry name" value="HORMA domain"/>
    <property type="match status" value="1"/>
</dbReference>
<keyword evidence="3" id="KW-0158">Chromosome</keyword>
<dbReference type="AlphaFoldDB" id="A0AAD4J359"/>
<dbReference type="GO" id="GO:0005634">
    <property type="term" value="C:nucleus"/>
    <property type="evidence" value="ECO:0007669"/>
    <property type="project" value="UniProtKB-SubCell"/>
</dbReference>
<dbReference type="SUPFAM" id="SSF56019">
    <property type="entry name" value="The spindle assembly checkpoint protein mad2"/>
    <property type="match status" value="1"/>
</dbReference>
<evidence type="ECO:0000256" key="3">
    <source>
        <dbReference type="ARBA" id="ARBA00022454"/>
    </source>
</evidence>
<gene>
    <name evidence="8" type="ORF">C2S53_012252</name>
</gene>
<keyword evidence="9" id="KW-1185">Reference proteome</keyword>
<feature type="transmembrane region" description="Helical" evidence="6">
    <location>
        <begin position="7"/>
        <end position="29"/>
    </location>
</feature>
<evidence type="ECO:0000256" key="5">
    <source>
        <dbReference type="ARBA" id="ARBA00023254"/>
    </source>
</evidence>
<feature type="transmembrane region" description="Helical" evidence="6">
    <location>
        <begin position="84"/>
        <end position="102"/>
    </location>
</feature>
<comment type="caution">
    <text evidence="8">The sequence shown here is derived from an EMBL/GenBank/DDBJ whole genome shotgun (WGS) entry which is preliminary data.</text>
</comment>
<protein>
    <submittedName>
        <fullName evidence="8">DNA-binding HORMA family protein</fullName>
    </submittedName>
</protein>
<reference evidence="8 9" key="1">
    <citation type="journal article" date="2021" name="Nat. Commun.">
        <title>Incipient diploidization of the medicinal plant Perilla within 10,000 years.</title>
        <authorList>
            <person name="Zhang Y."/>
            <person name="Shen Q."/>
            <person name="Leng L."/>
            <person name="Zhang D."/>
            <person name="Chen S."/>
            <person name="Shi Y."/>
            <person name="Ning Z."/>
            <person name="Chen S."/>
        </authorList>
    </citation>
    <scope>NUCLEOTIDE SEQUENCE [LARGE SCALE GENOMIC DNA]</scope>
    <source>
        <strain evidence="9">cv. PC099</strain>
    </source>
</reference>
<evidence type="ECO:0000256" key="1">
    <source>
        <dbReference type="ARBA" id="ARBA00004123"/>
    </source>
</evidence>
<keyword evidence="6" id="KW-0472">Membrane</keyword>
<evidence type="ECO:0000256" key="4">
    <source>
        <dbReference type="ARBA" id="ARBA00023242"/>
    </source>
</evidence>
<dbReference type="PROSITE" id="PS50815">
    <property type="entry name" value="HORMA"/>
    <property type="match status" value="1"/>
</dbReference>
<comment type="subcellular location">
    <subcellularLocation>
        <location evidence="2">Chromosome</location>
    </subcellularLocation>
    <subcellularLocation>
        <location evidence="1">Nucleus</location>
    </subcellularLocation>
</comment>
<dbReference type="GO" id="GO:0005694">
    <property type="term" value="C:chromosome"/>
    <property type="evidence" value="ECO:0007669"/>
    <property type="project" value="UniProtKB-SubCell"/>
</dbReference>
<dbReference type="InterPro" id="IPR003511">
    <property type="entry name" value="HORMA_dom"/>
</dbReference>
<dbReference type="PANTHER" id="PTHR48225">
    <property type="entry name" value="HORMA DOMAIN-CONTAINING PROTEIN 1"/>
    <property type="match status" value="1"/>
</dbReference>